<comment type="caution">
    <text evidence="4">The sequence shown here is derived from an EMBL/GenBank/DDBJ whole genome shotgun (WGS) entry which is preliminary data.</text>
</comment>
<dbReference type="RefSeq" id="WP_368629375.1">
    <property type="nucleotide sequence ID" value="NZ_JAYWLU010000007.1"/>
</dbReference>
<proteinExistence type="predicted"/>
<name>A0ABV3V1Y5_9MICC</name>
<dbReference type="SUPFAM" id="SSF46689">
    <property type="entry name" value="Homeodomain-like"/>
    <property type="match status" value="1"/>
</dbReference>
<evidence type="ECO:0000313" key="5">
    <source>
        <dbReference type="Proteomes" id="UP001558481"/>
    </source>
</evidence>
<keyword evidence="2" id="KW-0804">Transcription</keyword>
<dbReference type="InterPro" id="IPR018060">
    <property type="entry name" value="HTH_AraC"/>
</dbReference>
<evidence type="ECO:0000256" key="2">
    <source>
        <dbReference type="ARBA" id="ARBA00023163"/>
    </source>
</evidence>
<dbReference type="Gene3D" id="1.10.10.60">
    <property type="entry name" value="Homeodomain-like"/>
    <property type="match status" value="1"/>
</dbReference>
<keyword evidence="1" id="KW-0805">Transcription regulation</keyword>
<feature type="domain" description="HTH araC/xylS-type" evidence="3">
    <location>
        <begin position="1"/>
        <end position="55"/>
    </location>
</feature>
<dbReference type="InterPro" id="IPR024775">
    <property type="entry name" value="DinB-like"/>
</dbReference>
<dbReference type="Pfam" id="PF12833">
    <property type="entry name" value="HTH_18"/>
    <property type="match status" value="1"/>
</dbReference>
<gene>
    <name evidence="4" type="ORF">VVR66_08380</name>
</gene>
<accession>A0ABV3V1Y5</accession>
<dbReference type="PROSITE" id="PS01124">
    <property type="entry name" value="HTH_ARAC_FAMILY_2"/>
    <property type="match status" value="1"/>
</dbReference>
<reference evidence="4 5" key="1">
    <citation type="journal article" date="2024" name="Fungal Genet. Biol.">
        <title>The porcine skin microbiome exhibits broad fungal antagonism.</title>
        <authorList>
            <person name="De La Cruz K.F."/>
            <person name="Townsend E.C."/>
            <person name="Alex Cheong J.Z."/>
            <person name="Salamzade R."/>
            <person name="Liu A."/>
            <person name="Sandstrom S."/>
            <person name="Davila E."/>
            <person name="Huang L."/>
            <person name="Xu K.H."/>
            <person name="Wu S.Y."/>
            <person name="Meudt J.J."/>
            <person name="Shanmuganayagam D."/>
            <person name="Gibson A.L.F."/>
            <person name="Kalan L.R."/>
        </authorList>
    </citation>
    <scope>NUCLEOTIDE SEQUENCE [LARGE SCALE GENOMIC DNA]</scope>
    <source>
        <strain evidence="4 5">LK2625</strain>
    </source>
</reference>
<dbReference type="Gene3D" id="1.20.120.450">
    <property type="entry name" value="dinb family like domain"/>
    <property type="match status" value="1"/>
</dbReference>
<evidence type="ECO:0000259" key="3">
    <source>
        <dbReference type="PROSITE" id="PS01124"/>
    </source>
</evidence>
<evidence type="ECO:0000313" key="4">
    <source>
        <dbReference type="EMBL" id="MEX3594727.1"/>
    </source>
</evidence>
<organism evidence="4 5">
    <name type="scientific">Kocuria carniphila</name>
    <dbReference type="NCBI Taxonomy" id="262208"/>
    <lineage>
        <taxon>Bacteria</taxon>
        <taxon>Bacillati</taxon>
        <taxon>Actinomycetota</taxon>
        <taxon>Actinomycetes</taxon>
        <taxon>Micrococcales</taxon>
        <taxon>Micrococcaceae</taxon>
        <taxon>Kocuria</taxon>
    </lineage>
</organism>
<dbReference type="EMBL" id="JAYWLU010000007">
    <property type="protein sequence ID" value="MEX3594727.1"/>
    <property type="molecule type" value="Genomic_DNA"/>
</dbReference>
<protein>
    <submittedName>
        <fullName evidence="4">Helix-turn-helix domain-containing protein</fullName>
    </submittedName>
</protein>
<evidence type="ECO:0000256" key="1">
    <source>
        <dbReference type="ARBA" id="ARBA00023015"/>
    </source>
</evidence>
<dbReference type="InterPro" id="IPR034660">
    <property type="entry name" value="DinB/YfiT-like"/>
</dbReference>
<dbReference type="Proteomes" id="UP001558481">
    <property type="component" value="Unassembled WGS sequence"/>
</dbReference>
<dbReference type="Pfam" id="PF12867">
    <property type="entry name" value="DinB_2"/>
    <property type="match status" value="1"/>
</dbReference>
<sequence length="263" mass="29064">MALRRRVVLEQAAWQLQRGKTVTDAAFGAGYDSVEGFSRAFHRAFGHPPTGMPPESQRGHWLPAPNGIHFHSPTALYVDAGEAHEQPAGDVVGLLVRHDLDDINALLVAARGLSDLEYRRTRLPGSHPRSWDGPDESIAQVLRHLVVSKEPWLASIAGETEPDLTGPDGVAELAERHAVTGPRWIALIRDIDRRGAWQDRVLDALCDPPESFLLSQIVAHELTYSTHRRQLVRWMLAGAGIDAGAGQLDPDPILWHRRRIGES</sequence>
<dbReference type="InterPro" id="IPR009057">
    <property type="entry name" value="Homeodomain-like_sf"/>
</dbReference>
<keyword evidence="5" id="KW-1185">Reference proteome</keyword>